<sequence>MRPPSAVKTGSQCILDVEGYNGFEHHTAKEDLDALRRIRFHGKPRDCHRYLDIGCGPGTFTKDYLVSSSLPCKTILAIDKSPSMIDFAKRNSVHDNVEYRVFDFGGSDVAELLNAYGHFDRIYSLLCFHYVKDQPKAYRDIAQLLTPNGGECLVTSGVACEPVDAWLHLHLMERWRDVIPDPRLLYSNQFRFDFDKNMSDVESEMRSVVSEAGLTCIECSVYETQWPFPDVKSCVDAFFEAFELFKSVPPSDVDDAKKDWTRILDHCSGQGPGAFAMKITFCGSSSSKIAAENQRFSNRGSESSPQPPPYQSQASGSNSMLASSAIHSEPGSKASKTVDEAASAAASATEACGDDAADVKYCDPLDTSPAAVALRLLRAEEQRNKSSPPAHATPAAGRAPQADEMVHSPVLLLPGLQQQPRAGHLHPVPSSSSSSGVLVVTGRRGGITGQPSLRHACCPGPPPHQGSGGSTSASSGV</sequence>
<organism evidence="1 2">
    <name type="scientific">Dermacentor silvarum</name>
    <name type="common">Tick</name>
    <dbReference type="NCBI Taxonomy" id="543639"/>
    <lineage>
        <taxon>Eukaryota</taxon>
        <taxon>Metazoa</taxon>
        <taxon>Ecdysozoa</taxon>
        <taxon>Arthropoda</taxon>
        <taxon>Chelicerata</taxon>
        <taxon>Arachnida</taxon>
        <taxon>Acari</taxon>
        <taxon>Parasitiformes</taxon>
        <taxon>Ixodida</taxon>
        <taxon>Ixodoidea</taxon>
        <taxon>Ixodidae</taxon>
        <taxon>Rhipicephalinae</taxon>
        <taxon>Dermacentor</taxon>
    </lineage>
</organism>
<reference evidence="1" key="1">
    <citation type="submission" date="2020-05" db="EMBL/GenBank/DDBJ databases">
        <title>Large-scale comparative analyses of tick genomes elucidate their genetic diversity and vector capacities.</title>
        <authorList>
            <person name="Jia N."/>
            <person name="Wang J."/>
            <person name="Shi W."/>
            <person name="Du L."/>
            <person name="Sun Y."/>
            <person name="Zhan W."/>
            <person name="Jiang J."/>
            <person name="Wang Q."/>
            <person name="Zhang B."/>
            <person name="Ji P."/>
            <person name="Sakyi L.B."/>
            <person name="Cui X."/>
            <person name="Yuan T."/>
            <person name="Jiang B."/>
            <person name="Yang W."/>
            <person name="Lam T.T.-Y."/>
            <person name="Chang Q."/>
            <person name="Ding S."/>
            <person name="Wang X."/>
            <person name="Zhu J."/>
            <person name="Ruan X."/>
            <person name="Zhao L."/>
            <person name="Wei J."/>
            <person name="Que T."/>
            <person name="Du C."/>
            <person name="Cheng J."/>
            <person name="Dai P."/>
            <person name="Han X."/>
            <person name="Huang E."/>
            <person name="Gao Y."/>
            <person name="Liu J."/>
            <person name="Shao H."/>
            <person name="Ye R."/>
            <person name="Li L."/>
            <person name="Wei W."/>
            <person name="Wang X."/>
            <person name="Wang C."/>
            <person name="Yang T."/>
            <person name="Huo Q."/>
            <person name="Li W."/>
            <person name="Guo W."/>
            <person name="Chen H."/>
            <person name="Zhou L."/>
            <person name="Ni X."/>
            <person name="Tian J."/>
            <person name="Zhou Y."/>
            <person name="Sheng Y."/>
            <person name="Liu T."/>
            <person name="Pan Y."/>
            <person name="Xia L."/>
            <person name="Li J."/>
            <person name="Zhao F."/>
            <person name="Cao W."/>
        </authorList>
    </citation>
    <scope>NUCLEOTIDE SEQUENCE</scope>
    <source>
        <strain evidence="1">Dsil-2018</strain>
    </source>
</reference>
<gene>
    <name evidence="1" type="ORF">HPB49_013584</name>
</gene>
<protein>
    <submittedName>
        <fullName evidence="1">Uncharacterized protein</fullName>
    </submittedName>
</protein>
<accession>A0ACB8C9J0</accession>
<proteinExistence type="predicted"/>
<comment type="caution">
    <text evidence="1">The sequence shown here is derived from an EMBL/GenBank/DDBJ whole genome shotgun (WGS) entry which is preliminary data.</text>
</comment>
<name>A0ACB8C9J0_DERSI</name>
<evidence type="ECO:0000313" key="1">
    <source>
        <dbReference type="EMBL" id="KAH7937606.1"/>
    </source>
</evidence>
<dbReference type="Proteomes" id="UP000821865">
    <property type="component" value="Chromosome 8"/>
</dbReference>
<evidence type="ECO:0000313" key="2">
    <source>
        <dbReference type="Proteomes" id="UP000821865"/>
    </source>
</evidence>
<keyword evidence="2" id="KW-1185">Reference proteome</keyword>
<dbReference type="EMBL" id="CM023477">
    <property type="protein sequence ID" value="KAH7937606.1"/>
    <property type="molecule type" value="Genomic_DNA"/>
</dbReference>